<dbReference type="WBParaSite" id="maker-uti_cns_0002259-snap-gene-0.4-mRNA-1">
    <property type="protein sequence ID" value="maker-uti_cns_0002259-snap-gene-0.4-mRNA-1"/>
    <property type="gene ID" value="maker-uti_cns_0002259-snap-gene-0.4"/>
</dbReference>
<dbReference type="WBParaSite" id="maker-uti_cns_0010072-snap-gene-0.2-mRNA-1">
    <property type="protein sequence ID" value="maker-uti_cns_0010072-snap-gene-0.2-mRNA-1"/>
    <property type="gene ID" value="maker-uti_cns_0010072-snap-gene-0.2"/>
</dbReference>
<dbReference type="Proteomes" id="UP000095280">
    <property type="component" value="Unplaced"/>
</dbReference>
<keyword evidence="1" id="KW-0812">Transmembrane</keyword>
<evidence type="ECO:0000256" key="1">
    <source>
        <dbReference type="SAM" id="Phobius"/>
    </source>
</evidence>
<sequence length="77" mass="9028">FQTGCIIAGSWLLSGLYSWPILFWTHVEQHRIFGRQCMIIYGLGQNVTRQEREVFWQTLGTLNSAANPIIFFIFNYK</sequence>
<proteinExistence type="predicted"/>
<evidence type="ECO:0000313" key="2">
    <source>
        <dbReference type="Proteomes" id="UP000095280"/>
    </source>
</evidence>
<keyword evidence="2" id="KW-1185">Reference proteome</keyword>
<evidence type="ECO:0000313" key="3">
    <source>
        <dbReference type="WBParaSite" id="maker-uti_cns_0002259-snap-gene-0.4-mRNA-1"/>
    </source>
</evidence>
<organism evidence="2 4">
    <name type="scientific">Macrostomum lignano</name>
    <dbReference type="NCBI Taxonomy" id="282301"/>
    <lineage>
        <taxon>Eukaryota</taxon>
        <taxon>Metazoa</taxon>
        <taxon>Spiralia</taxon>
        <taxon>Lophotrochozoa</taxon>
        <taxon>Platyhelminthes</taxon>
        <taxon>Rhabditophora</taxon>
        <taxon>Macrostomorpha</taxon>
        <taxon>Macrostomida</taxon>
        <taxon>Macrostomidae</taxon>
        <taxon>Macrostomum</taxon>
    </lineage>
</organism>
<evidence type="ECO:0000313" key="4">
    <source>
        <dbReference type="WBParaSite" id="maker-uti_cns_0010072-snap-gene-0.2-mRNA-1"/>
    </source>
</evidence>
<accession>A0A1I8I5Z8</accession>
<keyword evidence="1" id="KW-0472">Membrane</keyword>
<feature type="transmembrane region" description="Helical" evidence="1">
    <location>
        <begin position="6"/>
        <end position="25"/>
    </location>
</feature>
<reference evidence="3 4" key="1">
    <citation type="submission" date="2016-11" db="UniProtKB">
        <authorList>
            <consortium name="WormBaseParasite"/>
        </authorList>
    </citation>
    <scope>IDENTIFICATION</scope>
</reference>
<keyword evidence="1" id="KW-1133">Transmembrane helix</keyword>
<protein>
    <submittedName>
        <fullName evidence="3 4">G_PROTEIN_RECEP_F1_2 domain-containing protein</fullName>
    </submittedName>
</protein>
<dbReference type="AlphaFoldDB" id="A0A1I8I5Z8"/>
<name>A0A1I8I5Z8_9PLAT</name>